<keyword evidence="2" id="KW-1185">Reference proteome</keyword>
<organism evidence="1 2">
    <name type="scientific">Brassica oleracea var. oleracea</name>
    <dbReference type="NCBI Taxonomy" id="109376"/>
    <lineage>
        <taxon>Eukaryota</taxon>
        <taxon>Viridiplantae</taxon>
        <taxon>Streptophyta</taxon>
        <taxon>Embryophyta</taxon>
        <taxon>Tracheophyta</taxon>
        <taxon>Spermatophyta</taxon>
        <taxon>Magnoliopsida</taxon>
        <taxon>eudicotyledons</taxon>
        <taxon>Gunneridae</taxon>
        <taxon>Pentapetalae</taxon>
        <taxon>rosids</taxon>
        <taxon>malvids</taxon>
        <taxon>Brassicales</taxon>
        <taxon>Brassicaceae</taxon>
        <taxon>Brassiceae</taxon>
        <taxon>Brassica</taxon>
    </lineage>
</organism>
<accession>A0A0D2ZPU1</accession>
<name>A0A0D2ZPU1_BRAOL</name>
<sequence length="70" mass="7942">MLVPETFSTFWALDKCVKTVMVLLETELDPALIKLIRSSNFLSILAKELSTLNYSRPASSSYLFLLFTHS</sequence>
<dbReference type="AlphaFoldDB" id="A0A0D2ZPU1"/>
<dbReference type="Proteomes" id="UP000032141">
    <property type="component" value="Unassembled WGS sequence"/>
</dbReference>
<evidence type="ECO:0000313" key="2">
    <source>
        <dbReference type="Proteomes" id="UP000032141"/>
    </source>
</evidence>
<reference evidence="1" key="1">
    <citation type="journal article" date="2014" name="Genome Biol.">
        <title>Transcriptome and methylome profiling reveals relics of genome dominance in the mesopolyploid Brassica oleracea.</title>
        <authorList>
            <person name="Parkin I.A."/>
            <person name="Koh C."/>
            <person name="Tang H."/>
            <person name="Robinson S.J."/>
            <person name="Kagale S."/>
            <person name="Clarke W.E."/>
            <person name="Town C.D."/>
            <person name="Nixon J."/>
            <person name="Krishnakumar V."/>
            <person name="Bidwell S.L."/>
            <person name="Denoeud F."/>
            <person name="Belcram H."/>
            <person name="Links M.G."/>
            <person name="Just J."/>
            <person name="Clarke C."/>
            <person name="Bender T."/>
            <person name="Huebert T."/>
            <person name="Mason A.S."/>
            <person name="Pires J.C."/>
            <person name="Barker G."/>
            <person name="Moore J."/>
            <person name="Walley P.G."/>
            <person name="Manoli S."/>
            <person name="Batley J."/>
            <person name="Edwards D."/>
            <person name="Nelson M.N."/>
            <person name="Wang X."/>
            <person name="Paterson A.H."/>
            <person name="King G."/>
            <person name="Bancroft I."/>
            <person name="Chalhoub B."/>
            <person name="Sharpe A.G."/>
        </authorList>
    </citation>
    <scope>NUCLEOTIDE SEQUENCE [LARGE SCALE GENOMIC DNA]</scope>
    <source>
        <strain evidence="1">cv. TO1000</strain>
    </source>
</reference>
<dbReference type="EnsemblPlants" id="Bo00578s160.1">
    <property type="protein sequence ID" value="Bo00578s160.1"/>
    <property type="gene ID" value="Bo00578s160"/>
</dbReference>
<evidence type="ECO:0000313" key="1">
    <source>
        <dbReference type="EnsemblPlants" id="Bo00578s160.1"/>
    </source>
</evidence>
<protein>
    <submittedName>
        <fullName evidence="1">Uncharacterized protein</fullName>
    </submittedName>
</protein>
<dbReference type="HOGENOM" id="CLU_2761324_0_0_1"/>
<dbReference type="Gramene" id="Bo00578s160.1">
    <property type="protein sequence ID" value="Bo00578s160.1"/>
    <property type="gene ID" value="Bo00578s160"/>
</dbReference>
<proteinExistence type="predicted"/>
<reference evidence="1" key="2">
    <citation type="submission" date="2015-06" db="UniProtKB">
        <authorList>
            <consortium name="EnsemblPlants"/>
        </authorList>
    </citation>
    <scope>IDENTIFICATION</scope>
</reference>